<reference evidence="6 7" key="1">
    <citation type="submission" date="2020-04" db="EMBL/GenBank/DDBJ databases">
        <authorList>
            <person name="Laetsch R D."/>
            <person name="Stevens L."/>
            <person name="Kumar S."/>
            <person name="Blaxter L. M."/>
        </authorList>
    </citation>
    <scope>NUCLEOTIDE SEQUENCE [LARGE SCALE GENOMIC DNA]</scope>
</reference>
<dbReference type="PANTHER" id="PTHR23402:SF1">
    <property type="entry name" value="PYROGLUTAMYL-PEPTIDASE I"/>
    <property type="match status" value="1"/>
</dbReference>
<organism evidence="6 7">
    <name type="scientific">Caenorhabditis bovis</name>
    <dbReference type="NCBI Taxonomy" id="2654633"/>
    <lineage>
        <taxon>Eukaryota</taxon>
        <taxon>Metazoa</taxon>
        <taxon>Ecdysozoa</taxon>
        <taxon>Nematoda</taxon>
        <taxon>Chromadorea</taxon>
        <taxon>Rhabditida</taxon>
        <taxon>Rhabditina</taxon>
        <taxon>Rhabditomorpha</taxon>
        <taxon>Rhabditoidea</taxon>
        <taxon>Rhabditidae</taxon>
        <taxon>Peloderinae</taxon>
        <taxon>Caenorhabditis</taxon>
    </lineage>
</organism>
<evidence type="ECO:0000256" key="3">
    <source>
        <dbReference type="ARBA" id="ARBA00022670"/>
    </source>
</evidence>
<proteinExistence type="inferred from homology"/>
<protein>
    <recommendedName>
        <fullName evidence="8">Pyroglutamyl-peptidase I</fullName>
    </recommendedName>
</protein>
<name>A0A8S1FBJ6_9PELO</name>
<comment type="caution">
    <text evidence="6">The sequence shown here is derived from an EMBL/GenBank/DDBJ whole genome shotgun (WGS) entry which is preliminary data.</text>
</comment>
<comment type="similarity">
    <text evidence="1">Belongs to the peptidase C15 family.</text>
</comment>
<dbReference type="SUPFAM" id="SSF53182">
    <property type="entry name" value="Pyrrolidone carboxyl peptidase (pyroglutamate aminopeptidase)"/>
    <property type="match status" value="1"/>
</dbReference>
<dbReference type="AlphaFoldDB" id="A0A8S1FBJ6"/>
<dbReference type="GO" id="GO:0006508">
    <property type="term" value="P:proteolysis"/>
    <property type="evidence" value="ECO:0007669"/>
    <property type="project" value="UniProtKB-KW"/>
</dbReference>
<keyword evidence="3" id="KW-0645">Protease</keyword>
<keyword evidence="4" id="KW-0378">Hydrolase</keyword>
<dbReference type="EMBL" id="CADEPM010000011">
    <property type="protein sequence ID" value="CAB3410536.1"/>
    <property type="molecule type" value="Genomic_DNA"/>
</dbReference>
<keyword evidence="2" id="KW-0963">Cytoplasm</keyword>
<dbReference type="CDD" id="cd00501">
    <property type="entry name" value="Peptidase_C15"/>
    <property type="match status" value="1"/>
</dbReference>
<evidence type="ECO:0000256" key="2">
    <source>
        <dbReference type="ARBA" id="ARBA00022490"/>
    </source>
</evidence>
<dbReference type="InterPro" id="IPR016125">
    <property type="entry name" value="Peptidase_C15-like"/>
</dbReference>
<gene>
    <name evidence="6" type="ORF">CBOVIS_LOCUS12054</name>
</gene>
<dbReference type="Proteomes" id="UP000494206">
    <property type="component" value="Unassembled WGS sequence"/>
</dbReference>
<dbReference type="GO" id="GO:0005829">
    <property type="term" value="C:cytosol"/>
    <property type="evidence" value="ECO:0007669"/>
    <property type="project" value="InterPro"/>
</dbReference>
<dbReference type="Gene3D" id="3.40.630.20">
    <property type="entry name" value="Peptidase C15, pyroglutamyl peptidase I-like"/>
    <property type="match status" value="1"/>
</dbReference>
<evidence type="ECO:0000256" key="1">
    <source>
        <dbReference type="ARBA" id="ARBA00006641"/>
    </source>
</evidence>
<dbReference type="GO" id="GO:0016920">
    <property type="term" value="F:pyroglutamyl-peptidase activity"/>
    <property type="evidence" value="ECO:0007669"/>
    <property type="project" value="InterPro"/>
</dbReference>
<dbReference type="InterPro" id="IPR036440">
    <property type="entry name" value="Peptidase_C15-like_sf"/>
</dbReference>
<dbReference type="Pfam" id="PF06162">
    <property type="entry name" value="PgaPase_1"/>
    <property type="match status" value="1"/>
</dbReference>
<dbReference type="InterPro" id="IPR010381">
    <property type="entry name" value="PgaPase_1"/>
</dbReference>
<keyword evidence="5" id="KW-0788">Thiol protease</keyword>
<dbReference type="OrthoDB" id="407146at2759"/>
<evidence type="ECO:0000313" key="7">
    <source>
        <dbReference type="Proteomes" id="UP000494206"/>
    </source>
</evidence>
<evidence type="ECO:0000256" key="4">
    <source>
        <dbReference type="ARBA" id="ARBA00022801"/>
    </source>
</evidence>
<dbReference type="PRINTS" id="PR00706">
    <property type="entry name" value="PYROGLUPTASE"/>
</dbReference>
<dbReference type="InterPro" id="IPR000816">
    <property type="entry name" value="Peptidase_C15"/>
</dbReference>
<dbReference type="PANTHER" id="PTHR23402">
    <property type="entry name" value="PROTEASE FAMILY C15 PYROGLUTAMYL-PEPTIDASE I-RELATED"/>
    <property type="match status" value="1"/>
</dbReference>
<evidence type="ECO:0008006" key="8">
    <source>
        <dbReference type="Google" id="ProtNLM"/>
    </source>
</evidence>
<evidence type="ECO:0000313" key="6">
    <source>
        <dbReference type="EMBL" id="CAB3410536.1"/>
    </source>
</evidence>
<accession>A0A8S1FBJ6</accession>
<evidence type="ECO:0000256" key="5">
    <source>
        <dbReference type="ARBA" id="ARBA00022807"/>
    </source>
</evidence>
<sequence>MPTVILTGFGPFRNFTTNPSSEIVKELQKNGIPGINLEAKIMRVAYAEVKNDLEVYWNLFQPELVVHLGAHEVANTIKIEKQAFAAGYEACDVEGCTPDSNSTGCCRPESVLCTELDCDRICETVRQSCSLDESCINLTTSDDPGRYLCGFSYFLSLNEDPKKALFVHVPPFTEECTKEKVTEVIREIILRALDKSDNKPT</sequence>
<keyword evidence="7" id="KW-1185">Reference proteome</keyword>